<reference evidence="4" key="1">
    <citation type="journal article" date="2019" name="Int. J. Syst. Evol. Microbiol.">
        <title>The Global Catalogue of Microorganisms (GCM) 10K type strain sequencing project: providing services to taxonomists for standard genome sequencing and annotation.</title>
        <authorList>
            <consortium name="The Broad Institute Genomics Platform"/>
            <consortium name="The Broad Institute Genome Sequencing Center for Infectious Disease"/>
            <person name="Wu L."/>
            <person name="Ma J."/>
        </authorList>
    </citation>
    <scope>NUCLEOTIDE SEQUENCE [LARGE SCALE GENOMIC DNA]</scope>
    <source>
        <strain evidence="4">KCTC 15012</strain>
    </source>
</reference>
<gene>
    <name evidence="3" type="ORF">ACFSNB_04600</name>
</gene>
<comment type="caution">
    <text evidence="3">The sequence shown here is derived from an EMBL/GenBank/DDBJ whole genome shotgun (WGS) entry which is preliminary data.</text>
</comment>
<dbReference type="InterPro" id="IPR036868">
    <property type="entry name" value="TusA-like_sf"/>
</dbReference>
<feature type="domain" description="UPF0033" evidence="2">
    <location>
        <begin position="8"/>
        <end position="32"/>
    </location>
</feature>
<organism evidence="3 4">
    <name type="scientific">Phaeospirillum tilakii</name>
    <dbReference type="NCBI Taxonomy" id="741673"/>
    <lineage>
        <taxon>Bacteria</taxon>
        <taxon>Pseudomonadati</taxon>
        <taxon>Pseudomonadota</taxon>
        <taxon>Alphaproteobacteria</taxon>
        <taxon>Rhodospirillales</taxon>
        <taxon>Rhodospirillaceae</taxon>
        <taxon>Phaeospirillum</taxon>
    </lineage>
</organism>
<sequence>MTDDPLTLDVRGLACPLPVLRAKKALDRIEPGAVLTVLATDPGALRDFPSLCQQTGHHLLESGQEGEVYRFRIQRKG</sequence>
<protein>
    <submittedName>
        <fullName evidence="3">Sulfurtransferase TusA family protein</fullName>
    </submittedName>
</protein>
<dbReference type="PROSITE" id="PS01148">
    <property type="entry name" value="UPF0033"/>
    <property type="match status" value="1"/>
</dbReference>
<comment type="similarity">
    <text evidence="1">Belongs to the sulfur carrier protein TusA family.</text>
</comment>
<dbReference type="PANTHER" id="PTHR33279">
    <property type="entry name" value="SULFUR CARRIER PROTEIN YEDF-RELATED"/>
    <property type="match status" value="1"/>
</dbReference>
<dbReference type="SUPFAM" id="SSF64307">
    <property type="entry name" value="SirA-like"/>
    <property type="match status" value="1"/>
</dbReference>
<dbReference type="RefSeq" id="WP_377314862.1">
    <property type="nucleotide sequence ID" value="NZ_JBHUIY010000006.1"/>
</dbReference>
<dbReference type="EMBL" id="JBHUIY010000006">
    <property type="protein sequence ID" value="MFD2233078.1"/>
    <property type="molecule type" value="Genomic_DNA"/>
</dbReference>
<dbReference type="PANTHER" id="PTHR33279:SF6">
    <property type="entry name" value="SULFUR CARRIER PROTEIN YEDF-RELATED"/>
    <property type="match status" value="1"/>
</dbReference>
<dbReference type="CDD" id="cd00291">
    <property type="entry name" value="SirA_YedF_YeeD"/>
    <property type="match status" value="1"/>
</dbReference>
<dbReference type="Pfam" id="PF01206">
    <property type="entry name" value="TusA"/>
    <property type="match status" value="1"/>
</dbReference>
<keyword evidence="4" id="KW-1185">Reference proteome</keyword>
<evidence type="ECO:0000259" key="2">
    <source>
        <dbReference type="PROSITE" id="PS01148"/>
    </source>
</evidence>
<evidence type="ECO:0000313" key="4">
    <source>
        <dbReference type="Proteomes" id="UP001597296"/>
    </source>
</evidence>
<evidence type="ECO:0000256" key="1">
    <source>
        <dbReference type="ARBA" id="ARBA00008984"/>
    </source>
</evidence>
<name>A0ABW5CAM7_9PROT</name>
<proteinExistence type="inferred from homology"/>
<dbReference type="Proteomes" id="UP001597296">
    <property type="component" value="Unassembled WGS sequence"/>
</dbReference>
<evidence type="ECO:0000313" key="3">
    <source>
        <dbReference type="EMBL" id="MFD2233078.1"/>
    </source>
</evidence>
<dbReference type="Gene3D" id="3.30.110.40">
    <property type="entry name" value="TusA-like domain"/>
    <property type="match status" value="1"/>
</dbReference>
<dbReference type="InterPro" id="IPR001455">
    <property type="entry name" value="TusA-like"/>
</dbReference>
<accession>A0ABW5CAM7</accession>